<accession>A0ABY7FQY8</accession>
<organism evidence="1 2">
    <name type="scientific">Mya arenaria</name>
    <name type="common">Soft-shell clam</name>
    <dbReference type="NCBI Taxonomy" id="6604"/>
    <lineage>
        <taxon>Eukaryota</taxon>
        <taxon>Metazoa</taxon>
        <taxon>Spiralia</taxon>
        <taxon>Lophotrochozoa</taxon>
        <taxon>Mollusca</taxon>
        <taxon>Bivalvia</taxon>
        <taxon>Autobranchia</taxon>
        <taxon>Heteroconchia</taxon>
        <taxon>Euheterodonta</taxon>
        <taxon>Imparidentia</taxon>
        <taxon>Neoheterodontei</taxon>
        <taxon>Myida</taxon>
        <taxon>Myoidea</taxon>
        <taxon>Myidae</taxon>
        <taxon>Mya</taxon>
    </lineage>
</organism>
<proteinExistence type="predicted"/>
<dbReference type="EMBL" id="CP111024">
    <property type="protein sequence ID" value="WAR23457.1"/>
    <property type="molecule type" value="Genomic_DNA"/>
</dbReference>
<gene>
    <name evidence="1" type="ORF">MAR_037126</name>
</gene>
<dbReference type="Proteomes" id="UP001164746">
    <property type="component" value="Chromosome 13"/>
</dbReference>
<evidence type="ECO:0000313" key="1">
    <source>
        <dbReference type="EMBL" id="WAR23457.1"/>
    </source>
</evidence>
<reference evidence="1" key="1">
    <citation type="submission" date="2022-11" db="EMBL/GenBank/DDBJ databases">
        <title>Centuries of genome instability and evolution in soft-shell clam transmissible cancer (bioRxiv).</title>
        <authorList>
            <person name="Hart S.F.M."/>
            <person name="Yonemitsu M.A."/>
            <person name="Giersch R.M."/>
            <person name="Beal B.F."/>
            <person name="Arriagada G."/>
            <person name="Davis B.W."/>
            <person name="Ostrander E.A."/>
            <person name="Goff S.P."/>
            <person name="Metzger M.J."/>
        </authorList>
    </citation>
    <scope>NUCLEOTIDE SEQUENCE</scope>
    <source>
        <strain evidence="1">MELC-2E11</strain>
        <tissue evidence="1">Siphon/mantle</tissue>
    </source>
</reference>
<sequence length="137" mass="15176">MPGCLTSKQINVVPMNMKVIIFLGLLAAVHCLKDDKWQRKTINQTDDEVDVEISDESGNAWSENIIFEHKGYEVVKPKKRNVCLIRKAKAERSAKAIIQHAVAGNVLFHLYAPRPIAVAETSGDVARRIAAQNGSPK</sequence>
<name>A0ABY7FQY8_MYAAR</name>
<protein>
    <submittedName>
        <fullName evidence="1">Uncharacterized protein</fullName>
    </submittedName>
</protein>
<evidence type="ECO:0000313" key="2">
    <source>
        <dbReference type="Proteomes" id="UP001164746"/>
    </source>
</evidence>
<keyword evidence="2" id="KW-1185">Reference proteome</keyword>